<keyword evidence="3 6" id="KW-0732">Signal</keyword>
<evidence type="ECO:0000256" key="4">
    <source>
        <dbReference type="ARBA" id="ARBA00023180"/>
    </source>
</evidence>
<evidence type="ECO:0000256" key="1">
    <source>
        <dbReference type="ARBA" id="ARBA00004613"/>
    </source>
</evidence>
<accession>A0A0K8R455</accession>
<dbReference type="AlphaFoldDB" id="A0A0K8R455"/>
<evidence type="ECO:0000313" key="7">
    <source>
        <dbReference type="EMBL" id="JAA65947.1"/>
    </source>
</evidence>
<organism evidence="7">
    <name type="scientific">Ixodes ricinus</name>
    <name type="common">Common tick</name>
    <name type="synonym">Acarus ricinus</name>
    <dbReference type="NCBI Taxonomy" id="34613"/>
    <lineage>
        <taxon>Eukaryota</taxon>
        <taxon>Metazoa</taxon>
        <taxon>Ecdysozoa</taxon>
        <taxon>Arthropoda</taxon>
        <taxon>Chelicerata</taxon>
        <taxon>Arachnida</taxon>
        <taxon>Acari</taxon>
        <taxon>Parasitiformes</taxon>
        <taxon>Ixodida</taxon>
        <taxon>Ixodoidea</taxon>
        <taxon>Ixodidae</taxon>
        <taxon>Ixodinae</taxon>
        <taxon>Ixodes</taxon>
    </lineage>
</organism>
<evidence type="ECO:0000256" key="5">
    <source>
        <dbReference type="ARBA" id="ARBA00034321"/>
    </source>
</evidence>
<name>A0A0K8R455_IXORI</name>
<evidence type="ECO:0000256" key="6">
    <source>
        <dbReference type="SAM" id="SignalP"/>
    </source>
</evidence>
<dbReference type="Pfam" id="PF12115">
    <property type="entry name" value="Salp15"/>
    <property type="match status" value="1"/>
</dbReference>
<comment type="similarity">
    <text evidence="5">Belongs to the salp15 family.</text>
</comment>
<dbReference type="InterPro" id="IPR021971">
    <property type="entry name" value="Salp15"/>
</dbReference>
<keyword evidence="4" id="KW-0325">Glycoprotein</keyword>
<feature type="signal peptide" evidence="6">
    <location>
        <begin position="1"/>
        <end position="22"/>
    </location>
</feature>
<evidence type="ECO:0000256" key="2">
    <source>
        <dbReference type="ARBA" id="ARBA00022525"/>
    </source>
</evidence>
<feature type="chain" id="PRO_5005515621" evidence="6">
    <location>
        <begin position="23"/>
        <end position="114"/>
    </location>
</feature>
<keyword evidence="2" id="KW-0964">Secreted</keyword>
<sequence length="114" mass="12307">MIRMMILPLLVVLLAAPGYLHPAQQPKQEAERCSPGLGKYITERCSSLSGTFASFSECSYTCASNNVNGQPTLTTHFLPDGLPCGRCKECCAGNCKSVKFNFINPLALKKSCST</sequence>
<evidence type="ECO:0000256" key="3">
    <source>
        <dbReference type="ARBA" id="ARBA00022729"/>
    </source>
</evidence>
<comment type="subcellular location">
    <subcellularLocation>
        <location evidence="1">Secreted</location>
    </subcellularLocation>
</comment>
<dbReference type="GO" id="GO:0005576">
    <property type="term" value="C:extracellular region"/>
    <property type="evidence" value="ECO:0007669"/>
    <property type="project" value="UniProtKB-SubCell"/>
</dbReference>
<dbReference type="EMBL" id="GADI01007861">
    <property type="protein sequence ID" value="JAA65947.1"/>
    <property type="molecule type" value="mRNA"/>
</dbReference>
<reference evidence="7" key="1">
    <citation type="submission" date="2012-12" db="EMBL/GenBank/DDBJ databases">
        <title>Identification and characterization of a phenylalanine ammonia-lyase gene family in Isatis indigotica Fort.</title>
        <authorList>
            <person name="Liu Q."/>
            <person name="Chen J."/>
            <person name="Zhou X."/>
            <person name="Di P."/>
            <person name="Xiao Y."/>
            <person name="Xuan H."/>
            <person name="Zhang L."/>
            <person name="Chen W."/>
        </authorList>
    </citation>
    <scope>NUCLEOTIDE SEQUENCE</scope>
    <source>
        <tissue evidence="7">Salivary gland</tissue>
    </source>
</reference>
<protein>
    <submittedName>
        <fullName evidence="7">Putative ixostatin</fullName>
    </submittedName>
</protein>
<proteinExistence type="evidence at transcript level"/>